<dbReference type="RefSeq" id="WP_128744809.1">
    <property type="nucleotide sequence ID" value="NZ_CP035281.1"/>
</dbReference>
<dbReference type="EMBL" id="CP035281">
    <property type="protein sequence ID" value="QAT42155.1"/>
    <property type="molecule type" value="Genomic_DNA"/>
</dbReference>
<gene>
    <name evidence="2 4" type="primary">larC</name>
    <name evidence="4" type="ORF">EQM06_02300</name>
</gene>
<sequence length="422" mass="47361">MSKILYLECYSGISGDMTVGALLDLGADRDVLEKALRSLQVGGYSLHFGRTKKCGIDAYDFDVSLEEEEEHGEHGEHQHHEHLHHHGHHSHTHRNIEDIHHIIDRMDAGNKVKVLSKKIFNIVAEAESAAHGIPVEEVHFHEVGAIDSIVDILSTAICIDNLGIDQVIVSTLWEGQGFVTCQHGIIPVPTPAAAHIISKHALKLKQTENQGEMVTPTGAAIAAALNSGKSLPSEYCIKKIGIGAGKKDFPHANILRAMIIETARPNKEWKDTDAQSDEMWKLETNMDDCSGEAMGFTLECLLSAGAADAWYTPAYMKKNRPAYTLQVLCREEQIEEMQDLIFSHTTTVGIRRTKFQRTVLKREIKQVSTPYGEVSVKVCRHREQVYLYPEYEDIKKICLSQNKEYKTVYQEIIEYCKLHGNL</sequence>
<dbReference type="AlphaFoldDB" id="A0A410PTA3"/>
<comment type="similarity">
    <text evidence="2">Belongs to the LarC family.</text>
</comment>
<evidence type="ECO:0000256" key="1">
    <source>
        <dbReference type="ARBA" id="ARBA00022596"/>
    </source>
</evidence>
<name>A0A410PTA3_9FIRM</name>
<dbReference type="Gene3D" id="3.30.70.1380">
    <property type="entry name" value="Transcriptional regulatory protein pf0864 domain like"/>
    <property type="match status" value="1"/>
</dbReference>
<organism evidence="4 5">
    <name type="scientific">Aminipila luticellarii</name>
    <dbReference type="NCBI Taxonomy" id="2507160"/>
    <lineage>
        <taxon>Bacteria</taxon>
        <taxon>Bacillati</taxon>
        <taxon>Bacillota</taxon>
        <taxon>Clostridia</taxon>
        <taxon>Peptostreptococcales</taxon>
        <taxon>Anaerovoracaceae</taxon>
        <taxon>Aminipila</taxon>
    </lineage>
</organism>
<reference evidence="4 5" key="1">
    <citation type="submission" date="2019-01" db="EMBL/GenBank/DDBJ databases">
        <title>Draft genomes of a novel of Aminipila strains.</title>
        <authorList>
            <person name="Ma S."/>
        </authorList>
    </citation>
    <scope>NUCLEOTIDE SEQUENCE [LARGE SCALE GENOMIC DNA]</scope>
    <source>
        <strain evidence="5">JN-39</strain>
    </source>
</reference>
<evidence type="ECO:0000313" key="5">
    <source>
        <dbReference type="Proteomes" id="UP000287601"/>
    </source>
</evidence>
<evidence type="ECO:0000256" key="3">
    <source>
        <dbReference type="SAM" id="MobiDB-lite"/>
    </source>
</evidence>
<feature type="region of interest" description="Disordered" evidence="3">
    <location>
        <begin position="66"/>
        <end position="91"/>
    </location>
</feature>
<dbReference type="Pfam" id="PF01969">
    <property type="entry name" value="Ni_insertion"/>
    <property type="match status" value="1"/>
</dbReference>
<dbReference type="NCBIfam" id="TIGR00299">
    <property type="entry name" value="nickel pincer cofactor biosynthesis protein LarC"/>
    <property type="match status" value="1"/>
</dbReference>
<dbReference type="InterPro" id="IPR002822">
    <property type="entry name" value="Ni_insertion"/>
</dbReference>
<keyword evidence="5" id="KW-1185">Reference proteome</keyword>
<dbReference type="KEGG" id="amij:EQM06_02300"/>
<dbReference type="PANTHER" id="PTHR36566:SF1">
    <property type="entry name" value="PYRIDINIUM-3,5-BISTHIOCARBOXYLIC ACID MONONUCLEOTIDE NICKEL INSERTION PROTEIN"/>
    <property type="match status" value="1"/>
</dbReference>
<evidence type="ECO:0000313" key="4">
    <source>
        <dbReference type="EMBL" id="QAT42155.1"/>
    </source>
</evidence>
<keyword evidence="1 2" id="KW-0533">Nickel</keyword>
<feature type="compositionally biased region" description="Basic residues" evidence="3">
    <location>
        <begin position="80"/>
        <end position="91"/>
    </location>
</feature>
<dbReference type="Proteomes" id="UP000287601">
    <property type="component" value="Chromosome"/>
</dbReference>
<dbReference type="OrthoDB" id="9765625at2"/>
<dbReference type="GO" id="GO:0016151">
    <property type="term" value="F:nickel cation binding"/>
    <property type="evidence" value="ECO:0007669"/>
    <property type="project" value="UniProtKB-UniRule"/>
</dbReference>
<accession>A0A410PTA3</accession>
<dbReference type="GO" id="GO:0051604">
    <property type="term" value="P:protein maturation"/>
    <property type="evidence" value="ECO:0007669"/>
    <property type="project" value="UniProtKB-UniRule"/>
</dbReference>
<comment type="function">
    <text evidence="2">Involved in the biosynthesis of a nickel-pincer cofactor ((SCS)Ni(II) pincer complex). Binds Ni(2+), and functions in nickel delivery to pyridinium-3,5-bisthiocarboxylic acid mononucleotide (P2TMN), to form the mature cofactor. Is thus probably required for the activation of nickel-pincer cofactor-dependent enzymes.</text>
</comment>
<dbReference type="EC" id="4.99.1.12" evidence="2"/>
<proteinExistence type="inferred from homology"/>
<comment type="catalytic activity">
    <reaction evidence="2">
        <text>Ni(II)-pyridinium-3,5-bisthiocarboxylate mononucleotide = pyridinium-3,5-bisthiocarboxylate mononucleotide + Ni(2+)</text>
        <dbReference type="Rhea" id="RHEA:54784"/>
        <dbReference type="ChEBI" id="CHEBI:49786"/>
        <dbReference type="ChEBI" id="CHEBI:137372"/>
        <dbReference type="ChEBI" id="CHEBI:137373"/>
        <dbReference type="EC" id="4.99.1.12"/>
    </reaction>
</comment>
<dbReference type="GO" id="GO:0016829">
    <property type="term" value="F:lyase activity"/>
    <property type="evidence" value="ECO:0007669"/>
    <property type="project" value="UniProtKB-UniRule"/>
</dbReference>
<protein>
    <recommendedName>
        <fullName evidence="2">Pyridinium-3,5-bisthiocarboxylic acid mononucleotide nickel insertion protein</fullName>
        <shortName evidence="2">P2TMN nickel insertion protein</shortName>
        <ecNumber evidence="2">4.99.1.12</ecNumber>
    </recommendedName>
    <alternativeName>
        <fullName evidence="2">Nickel-pincer cofactor biosynthesis protein LarC</fullName>
    </alternativeName>
</protein>
<dbReference type="PANTHER" id="PTHR36566">
    <property type="entry name" value="NICKEL INSERTION PROTEIN-RELATED"/>
    <property type="match status" value="1"/>
</dbReference>
<keyword evidence="2" id="KW-0456">Lyase</keyword>
<evidence type="ECO:0000256" key="2">
    <source>
        <dbReference type="HAMAP-Rule" id="MF_01074"/>
    </source>
</evidence>
<dbReference type="HAMAP" id="MF_01074">
    <property type="entry name" value="LarC"/>
    <property type="match status" value="1"/>
</dbReference>